<dbReference type="VEuPathDB" id="CryptoDB:Cvel_8642"/>
<dbReference type="PANTHER" id="PTHR12286:SF5">
    <property type="entry name" value="SACCHAROPINE DEHYDROGENASE-LIKE OXIDOREDUCTASE"/>
    <property type="match status" value="1"/>
</dbReference>
<dbReference type="GO" id="GO:0005811">
    <property type="term" value="C:lipid droplet"/>
    <property type="evidence" value="ECO:0007669"/>
    <property type="project" value="TreeGrafter"/>
</dbReference>
<dbReference type="AlphaFoldDB" id="A0A0G4HUL4"/>
<dbReference type="SUPFAM" id="SSF51735">
    <property type="entry name" value="NAD(P)-binding Rossmann-fold domains"/>
    <property type="match status" value="1"/>
</dbReference>
<accession>A0A0G4HUL4</accession>
<name>A0A0G4HUL4_9ALVE</name>
<sequence length="433" mass="46713">MAEREFDLVIFGASGFTGEYVLKEAAKILEIQSGALAEYSKNAKWAIAGRSQEKLDAAKAKAGESVAAVATILADVGDAESLRAMAKRTKVILNCVGPYRFFGAPVVAACVEEGTDCVDLCGEPEFLEKTALEFHEAAKQKGVLIVGSCGFDSIPADCGVQAARRAFSPGLCVSAETFLHLQTGPKGGAVHYATFQAAVEGVGNAHILQEIRKKAQGQKPKLTRVGPKLKIQQGPFETSKYDGKACYAFMGADASVIKRSFEFFTEKDSKFISPQHACYFCLPKEHSRKMNIYGGMFMTLAKFSLGRSLLLQYPGFFTNQFFTREGPSEEQMAETSFWIDIFASGTSAAVSDPSADLSGQIDKHVKVTVKGPEPGYIATSSFLCCAALAVLREKGSRIASGGVLTPGFAFEDSRLFELLQQRDVSIEVSEVQQ</sequence>
<proteinExistence type="inferred from homology"/>
<dbReference type="PhylomeDB" id="A0A0G4HUL4"/>
<dbReference type="Pfam" id="PF03435">
    <property type="entry name" value="Sacchrp_dh_NADP"/>
    <property type="match status" value="1"/>
</dbReference>
<evidence type="ECO:0000256" key="1">
    <source>
        <dbReference type="ARBA" id="ARBA00038048"/>
    </source>
</evidence>
<reference evidence="3" key="1">
    <citation type="submission" date="2014-11" db="EMBL/GenBank/DDBJ databases">
        <authorList>
            <person name="Otto D Thomas"/>
            <person name="Naeem Raeece"/>
        </authorList>
    </citation>
    <scope>NUCLEOTIDE SEQUENCE</scope>
</reference>
<dbReference type="InterPro" id="IPR005097">
    <property type="entry name" value="Sacchrp_dh_NADP-bd"/>
</dbReference>
<dbReference type="InterPro" id="IPR051276">
    <property type="entry name" value="Saccharopine_DH-like_oxidrdct"/>
</dbReference>
<feature type="domain" description="Saccharopine dehydrogenase NADP binding" evidence="2">
    <location>
        <begin position="9"/>
        <end position="146"/>
    </location>
</feature>
<protein>
    <recommendedName>
        <fullName evidence="2">Saccharopine dehydrogenase NADP binding domain-containing protein</fullName>
    </recommendedName>
</protein>
<dbReference type="EMBL" id="CDMZ01003919">
    <property type="protein sequence ID" value="CEM48056.1"/>
    <property type="molecule type" value="Genomic_DNA"/>
</dbReference>
<dbReference type="FunFam" id="3.40.50.720:FF:000178">
    <property type="entry name" value="Saccharopine dehydrogenase-like oxidoreductase"/>
    <property type="match status" value="1"/>
</dbReference>
<evidence type="ECO:0000259" key="2">
    <source>
        <dbReference type="Pfam" id="PF03435"/>
    </source>
</evidence>
<dbReference type="GO" id="GO:0005886">
    <property type="term" value="C:plasma membrane"/>
    <property type="evidence" value="ECO:0007669"/>
    <property type="project" value="TreeGrafter"/>
</dbReference>
<comment type="similarity">
    <text evidence="1">Belongs to the saccharopine dehydrogenase family.</text>
</comment>
<gene>
    <name evidence="3" type="ORF">Cvel_8642</name>
</gene>
<dbReference type="PANTHER" id="PTHR12286">
    <property type="entry name" value="SACCHAROPINE DEHYDROGENASE-LIKE OXIDOREDUCTASE"/>
    <property type="match status" value="1"/>
</dbReference>
<evidence type="ECO:0000313" key="3">
    <source>
        <dbReference type="EMBL" id="CEM48056.1"/>
    </source>
</evidence>
<dbReference type="Gene3D" id="3.40.50.720">
    <property type="entry name" value="NAD(P)-binding Rossmann-like Domain"/>
    <property type="match status" value="1"/>
</dbReference>
<dbReference type="InterPro" id="IPR036291">
    <property type="entry name" value="NAD(P)-bd_dom_sf"/>
</dbReference>
<dbReference type="GO" id="GO:0005739">
    <property type="term" value="C:mitochondrion"/>
    <property type="evidence" value="ECO:0007669"/>
    <property type="project" value="TreeGrafter"/>
</dbReference>
<dbReference type="GO" id="GO:0009247">
    <property type="term" value="P:glycolipid biosynthetic process"/>
    <property type="evidence" value="ECO:0007669"/>
    <property type="project" value="TreeGrafter"/>
</dbReference>
<organism evidence="3">
    <name type="scientific">Chromera velia CCMP2878</name>
    <dbReference type="NCBI Taxonomy" id="1169474"/>
    <lineage>
        <taxon>Eukaryota</taxon>
        <taxon>Sar</taxon>
        <taxon>Alveolata</taxon>
        <taxon>Colpodellida</taxon>
        <taxon>Chromeraceae</taxon>
        <taxon>Chromera</taxon>
    </lineage>
</organism>